<dbReference type="Gene3D" id="3.30.450.40">
    <property type="match status" value="1"/>
</dbReference>
<keyword evidence="2" id="KW-1133">Transmembrane helix</keyword>
<dbReference type="EMBL" id="BMQC01000001">
    <property type="protein sequence ID" value="GGK13189.1"/>
    <property type="molecule type" value="Genomic_DNA"/>
</dbReference>
<keyword evidence="2" id="KW-0472">Membrane</keyword>
<dbReference type="SUPFAM" id="SSF55781">
    <property type="entry name" value="GAF domain-like"/>
    <property type="match status" value="1"/>
</dbReference>
<feature type="transmembrane region" description="Helical" evidence="2">
    <location>
        <begin position="39"/>
        <end position="63"/>
    </location>
</feature>
<name>A0A8J3FE90_9ACTN</name>
<keyword evidence="5" id="KW-1185">Reference proteome</keyword>
<dbReference type="Proteomes" id="UP000662200">
    <property type="component" value="Unassembled WGS sequence"/>
</dbReference>
<feature type="transmembrane region" description="Helical" evidence="2">
    <location>
        <begin position="9"/>
        <end position="27"/>
    </location>
</feature>
<reference evidence="4" key="1">
    <citation type="journal article" date="2014" name="Int. J. Syst. Evol. Microbiol.">
        <title>Complete genome sequence of Corynebacterium casei LMG S-19264T (=DSM 44701T), isolated from a smear-ripened cheese.</title>
        <authorList>
            <consortium name="US DOE Joint Genome Institute (JGI-PGF)"/>
            <person name="Walter F."/>
            <person name="Albersmeier A."/>
            <person name="Kalinowski J."/>
            <person name="Ruckert C."/>
        </authorList>
    </citation>
    <scope>NUCLEOTIDE SEQUENCE</scope>
    <source>
        <strain evidence="4">JCM 3091</strain>
    </source>
</reference>
<dbReference type="InterPro" id="IPR029016">
    <property type="entry name" value="GAF-like_dom_sf"/>
</dbReference>
<evidence type="ECO:0000259" key="3">
    <source>
        <dbReference type="Pfam" id="PF13185"/>
    </source>
</evidence>
<keyword evidence="2" id="KW-0812">Transmembrane</keyword>
<feature type="region of interest" description="Disordered" evidence="1">
    <location>
        <begin position="265"/>
        <end position="302"/>
    </location>
</feature>
<evidence type="ECO:0000313" key="5">
    <source>
        <dbReference type="Proteomes" id="UP000662200"/>
    </source>
</evidence>
<comment type="caution">
    <text evidence="4">The sequence shown here is derived from an EMBL/GenBank/DDBJ whole genome shotgun (WGS) entry which is preliminary data.</text>
</comment>
<proteinExistence type="predicted"/>
<protein>
    <recommendedName>
        <fullName evidence="3">GAF domain-containing protein</fullName>
    </recommendedName>
</protein>
<evidence type="ECO:0000256" key="2">
    <source>
        <dbReference type="SAM" id="Phobius"/>
    </source>
</evidence>
<reference evidence="4" key="2">
    <citation type="submission" date="2020-09" db="EMBL/GenBank/DDBJ databases">
        <authorList>
            <person name="Sun Q."/>
            <person name="Ohkuma M."/>
        </authorList>
    </citation>
    <scope>NUCLEOTIDE SEQUENCE</scope>
    <source>
        <strain evidence="4">JCM 3091</strain>
    </source>
</reference>
<evidence type="ECO:0000313" key="4">
    <source>
        <dbReference type="EMBL" id="GGK13189.1"/>
    </source>
</evidence>
<feature type="compositionally biased region" description="Polar residues" evidence="1">
    <location>
        <begin position="281"/>
        <end position="302"/>
    </location>
</feature>
<dbReference type="InterPro" id="IPR003018">
    <property type="entry name" value="GAF"/>
</dbReference>
<dbReference type="AlphaFoldDB" id="A0A8J3FE90"/>
<evidence type="ECO:0000256" key="1">
    <source>
        <dbReference type="SAM" id="MobiDB-lite"/>
    </source>
</evidence>
<accession>A0A8J3FE90</accession>
<sequence length="302" mass="32702">MDWLAGKPGVWLGSIAFVVLAVSGMAIELADETYQKLALLVGGCAALFLALQNAIQALGIRLLERDKERWHRMAAVGLPPSLKGLNHLASTRGAAELAALQQAIVKVCSDVFQPSAHDENLTRATLYLVEESCLAGGQLGQGQLELRHIRSANGSGRHDNARACFHWEPEGRKDRFANFLKGDKAEIVNNIKDLPKTHPLAREKRPYESYMSHPVRTMDETYGFLTVDHPKPNVFCEADGDFLKILATALGTGLAFADGLTVTSATNGSKWEDNNARGGNATDTKSAGQSPQPQESGSARRD</sequence>
<dbReference type="Pfam" id="PF13185">
    <property type="entry name" value="GAF_2"/>
    <property type="match status" value="1"/>
</dbReference>
<feature type="domain" description="GAF" evidence="3">
    <location>
        <begin position="170"/>
        <end position="253"/>
    </location>
</feature>
<gene>
    <name evidence="4" type="ORF">GCM10010124_02190</name>
</gene>
<organism evidence="4 5">
    <name type="scientific">Pilimelia terevasa</name>
    <dbReference type="NCBI Taxonomy" id="53372"/>
    <lineage>
        <taxon>Bacteria</taxon>
        <taxon>Bacillati</taxon>
        <taxon>Actinomycetota</taxon>
        <taxon>Actinomycetes</taxon>
        <taxon>Micromonosporales</taxon>
        <taxon>Micromonosporaceae</taxon>
        <taxon>Pilimelia</taxon>
    </lineage>
</organism>